<protein>
    <submittedName>
        <fullName evidence="3">Response regulator receiver domain-containing protein</fullName>
    </submittedName>
</protein>
<dbReference type="SMART" id="SM00448">
    <property type="entry name" value="REC"/>
    <property type="match status" value="1"/>
</dbReference>
<evidence type="ECO:0000256" key="1">
    <source>
        <dbReference type="PROSITE-ProRule" id="PRU00169"/>
    </source>
</evidence>
<keyword evidence="1" id="KW-0597">Phosphoprotein</keyword>
<organism evidence="3 4">
    <name type="scientific">Catalinimonas alkaloidigena</name>
    <dbReference type="NCBI Taxonomy" id="1075417"/>
    <lineage>
        <taxon>Bacteria</taxon>
        <taxon>Pseudomonadati</taxon>
        <taxon>Bacteroidota</taxon>
        <taxon>Cytophagia</taxon>
        <taxon>Cytophagales</taxon>
        <taxon>Catalimonadaceae</taxon>
        <taxon>Catalinimonas</taxon>
    </lineage>
</organism>
<dbReference type="InterPro" id="IPR001789">
    <property type="entry name" value="Sig_transdc_resp-reg_receiver"/>
</dbReference>
<reference evidence="3 4" key="1">
    <citation type="submission" date="2016-10" db="EMBL/GenBank/DDBJ databases">
        <authorList>
            <person name="de Groot N.N."/>
        </authorList>
    </citation>
    <scope>NUCLEOTIDE SEQUENCE [LARGE SCALE GENOMIC DNA]</scope>
    <source>
        <strain evidence="3 4">DSM 25186</strain>
    </source>
</reference>
<gene>
    <name evidence="3" type="ORF">SAMN05421823_111188</name>
</gene>
<feature type="domain" description="Response regulatory" evidence="2">
    <location>
        <begin position="6"/>
        <end position="128"/>
    </location>
</feature>
<dbReference type="OrthoDB" id="9790669at2"/>
<dbReference type="InterPro" id="IPR052893">
    <property type="entry name" value="TCS_response_regulator"/>
</dbReference>
<proteinExistence type="predicted"/>
<dbReference type="Pfam" id="PF00072">
    <property type="entry name" value="Response_reg"/>
    <property type="match status" value="1"/>
</dbReference>
<dbReference type="AlphaFoldDB" id="A0A1G9RLH3"/>
<dbReference type="InterPro" id="IPR011006">
    <property type="entry name" value="CheY-like_superfamily"/>
</dbReference>
<dbReference type="Proteomes" id="UP000198510">
    <property type="component" value="Unassembled WGS sequence"/>
</dbReference>
<dbReference type="PANTHER" id="PTHR44520">
    <property type="entry name" value="RESPONSE REGULATOR RCP1-RELATED"/>
    <property type="match status" value="1"/>
</dbReference>
<sequence>MHKLRHILIIDDDEVSNMLTQITLNSAAAADRVSTVLNGKEAVDRLESAQEPFPDLILLDINMPLMNGFEFLEYWTRNGFTGYSKISMYTTSIRDEDKALAAQYPDVIAYMEKSLNEEKINHLLTLLESQ</sequence>
<dbReference type="STRING" id="1075417.SAMN05421823_111188"/>
<evidence type="ECO:0000313" key="4">
    <source>
        <dbReference type="Proteomes" id="UP000198510"/>
    </source>
</evidence>
<dbReference type="SUPFAM" id="SSF52172">
    <property type="entry name" value="CheY-like"/>
    <property type="match status" value="1"/>
</dbReference>
<evidence type="ECO:0000313" key="3">
    <source>
        <dbReference type="EMBL" id="SDM23757.1"/>
    </source>
</evidence>
<dbReference type="RefSeq" id="WP_089686806.1">
    <property type="nucleotide sequence ID" value="NZ_FNFO01000011.1"/>
</dbReference>
<name>A0A1G9RLH3_9BACT</name>
<evidence type="ECO:0000259" key="2">
    <source>
        <dbReference type="PROSITE" id="PS50110"/>
    </source>
</evidence>
<dbReference type="Gene3D" id="3.40.50.2300">
    <property type="match status" value="1"/>
</dbReference>
<accession>A0A1G9RLH3</accession>
<dbReference type="PROSITE" id="PS50110">
    <property type="entry name" value="RESPONSE_REGULATORY"/>
    <property type="match status" value="1"/>
</dbReference>
<dbReference type="EMBL" id="FNFO01000011">
    <property type="protein sequence ID" value="SDM23757.1"/>
    <property type="molecule type" value="Genomic_DNA"/>
</dbReference>
<keyword evidence="4" id="KW-1185">Reference proteome</keyword>
<dbReference type="PANTHER" id="PTHR44520:SF2">
    <property type="entry name" value="RESPONSE REGULATOR RCP1"/>
    <property type="match status" value="1"/>
</dbReference>
<feature type="modified residue" description="4-aspartylphosphate" evidence="1">
    <location>
        <position position="60"/>
    </location>
</feature>
<dbReference type="GO" id="GO:0000160">
    <property type="term" value="P:phosphorelay signal transduction system"/>
    <property type="evidence" value="ECO:0007669"/>
    <property type="project" value="InterPro"/>
</dbReference>